<reference evidence="2" key="1">
    <citation type="submission" date="2023-03" db="EMBL/GenBank/DDBJ databases">
        <title>Massive genome expansion in bonnet fungi (Mycena s.s.) driven by repeated elements and novel gene families across ecological guilds.</title>
        <authorList>
            <consortium name="Lawrence Berkeley National Laboratory"/>
            <person name="Harder C.B."/>
            <person name="Miyauchi S."/>
            <person name="Viragh M."/>
            <person name="Kuo A."/>
            <person name="Thoen E."/>
            <person name="Andreopoulos B."/>
            <person name="Lu D."/>
            <person name="Skrede I."/>
            <person name="Drula E."/>
            <person name="Henrissat B."/>
            <person name="Morin E."/>
            <person name="Kohler A."/>
            <person name="Barry K."/>
            <person name="LaButti K."/>
            <person name="Morin E."/>
            <person name="Salamov A."/>
            <person name="Lipzen A."/>
            <person name="Mereny Z."/>
            <person name="Hegedus B."/>
            <person name="Baldrian P."/>
            <person name="Stursova M."/>
            <person name="Weitz H."/>
            <person name="Taylor A."/>
            <person name="Grigoriev I.V."/>
            <person name="Nagy L.G."/>
            <person name="Martin F."/>
            <person name="Kauserud H."/>
        </authorList>
    </citation>
    <scope>NUCLEOTIDE SEQUENCE</scope>
    <source>
        <strain evidence="2">CBHHK188m</strain>
    </source>
</reference>
<dbReference type="EMBL" id="JARJLG010000037">
    <property type="protein sequence ID" value="KAJ7764599.1"/>
    <property type="molecule type" value="Genomic_DNA"/>
</dbReference>
<evidence type="ECO:0000313" key="2">
    <source>
        <dbReference type="EMBL" id="KAJ7764599.1"/>
    </source>
</evidence>
<protein>
    <submittedName>
        <fullName evidence="2">Uncharacterized protein</fullName>
    </submittedName>
</protein>
<dbReference type="AlphaFoldDB" id="A0AAD7NKC2"/>
<name>A0AAD7NKC2_9AGAR</name>
<proteinExistence type="predicted"/>
<gene>
    <name evidence="2" type="ORF">DFH07DRAFT_1016403</name>
</gene>
<evidence type="ECO:0000313" key="3">
    <source>
        <dbReference type="Proteomes" id="UP001215280"/>
    </source>
</evidence>
<sequence length="166" mass="18036">MPDGSWCCVPCNGKDLFDDIEHAEKLSAARCLVLSFSGVFAVVIFDFISLFTFNSPSFDTTTDQQDLLAQIRGHLPIIIGAIHTALLASTGCLHRVKPEMDGTLAKLKEAEVPSSAAVALVNSAAAQFLQERSFRRLEAHVGEDALSMLEQGQSGIARGYEDDHRK</sequence>
<keyword evidence="1" id="KW-0812">Transmembrane</keyword>
<evidence type="ECO:0000256" key="1">
    <source>
        <dbReference type="SAM" id="Phobius"/>
    </source>
</evidence>
<keyword evidence="1" id="KW-1133">Transmembrane helix</keyword>
<organism evidence="2 3">
    <name type="scientific">Mycena maculata</name>
    <dbReference type="NCBI Taxonomy" id="230809"/>
    <lineage>
        <taxon>Eukaryota</taxon>
        <taxon>Fungi</taxon>
        <taxon>Dikarya</taxon>
        <taxon>Basidiomycota</taxon>
        <taxon>Agaricomycotina</taxon>
        <taxon>Agaricomycetes</taxon>
        <taxon>Agaricomycetidae</taxon>
        <taxon>Agaricales</taxon>
        <taxon>Marasmiineae</taxon>
        <taxon>Mycenaceae</taxon>
        <taxon>Mycena</taxon>
    </lineage>
</organism>
<accession>A0AAD7NKC2</accession>
<dbReference type="Proteomes" id="UP001215280">
    <property type="component" value="Unassembled WGS sequence"/>
</dbReference>
<comment type="caution">
    <text evidence="2">The sequence shown here is derived from an EMBL/GenBank/DDBJ whole genome shotgun (WGS) entry which is preliminary data.</text>
</comment>
<feature type="transmembrane region" description="Helical" evidence="1">
    <location>
        <begin position="31"/>
        <end position="53"/>
    </location>
</feature>
<keyword evidence="1" id="KW-0472">Membrane</keyword>
<feature type="transmembrane region" description="Helical" evidence="1">
    <location>
        <begin position="73"/>
        <end position="93"/>
    </location>
</feature>
<keyword evidence="3" id="KW-1185">Reference proteome</keyword>